<dbReference type="EMBL" id="CP004120">
    <property type="protein sequence ID" value="AGT44638.1"/>
    <property type="molecule type" value="Genomic_DNA"/>
</dbReference>
<accession>S6A1F7</accession>
<organism evidence="1 2">
    <name type="scientific">Treponema pedis str. T A4</name>
    <dbReference type="NCBI Taxonomy" id="1291379"/>
    <lineage>
        <taxon>Bacteria</taxon>
        <taxon>Pseudomonadati</taxon>
        <taxon>Spirochaetota</taxon>
        <taxon>Spirochaetia</taxon>
        <taxon>Spirochaetales</taxon>
        <taxon>Treponemataceae</taxon>
        <taxon>Treponema</taxon>
    </lineage>
</organism>
<keyword evidence="2" id="KW-1185">Reference proteome</keyword>
<dbReference type="RefSeq" id="WP_020965935.1">
    <property type="nucleotide sequence ID" value="NC_022097.1"/>
</dbReference>
<dbReference type="KEGG" id="tped:TPE_2164"/>
<sequence length="108" mass="12762">MIKVFYYDYALEQGIEEPRLADLQTALQRFYELTDESDNFFGLVDDDDRCIQFMYLDTDKWLVDIPCPPDFVNRQKTADYDECVAIIKEVYKANRIITVKGMVKQKTL</sequence>
<dbReference type="STRING" id="1291379.TPE_2164"/>
<dbReference type="Proteomes" id="UP000015620">
    <property type="component" value="Chromosome"/>
</dbReference>
<name>S6A1F7_9SPIR</name>
<protein>
    <submittedName>
        <fullName evidence="1">Uncharacterized protein</fullName>
    </submittedName>
</protein>
<dbReference type="PATRIC" id="fig|1291379.3.peg.2136"/>
<dbReference type="AlphaFoldDB" id="S6A1F7"/>
<dbReference type="GeneID" id="301090639"/>
<proteinExistence type="predicted"/>
<reference evidence="1 2" key="1">
    <citation type="journal article" date="2013" name="PLoS ONE">
        <title>Genome-Wide Relatedness of Treponema pedis, from Gingiva and Necrotic Skin Lesions of Pigs, with the Human Oral Pathogen Treponema denticola.</title>
        <authorList>
            <person name="Svartstrom O."/>
            <person name="Mushtaq M."/>
            <person name="Pringle M."/>
            <person name="Segerman B."/>
        </authorList>
    </citation>
    <scope>NUCLEOTIDE SEQUENCE [LARGE SCALE GENOMIC DNA]</scope>
    <source>
        <strain evidence="1">T A4</strain>
    </source>
</reference>
<gene>
    <name evidence="1" type="ORF">TPE_2164</name>
</gene>
<dbReference type="OrthoDB" id="1446383at2"/>
<evidence type="ECO:0000313" key="2">
    <source>
        <dbReference type="Proteomes" id="UP000015620"/>
    </source>
</evidence>
<evidence type="ECO:0000313" key="1">
    <source>
        <dbReference type="EMBL" id="AGT44638.1"/>
    </source>
</evidence>
<dbReference type="HOGENOM" id="CLU_172303_0_0_12"/>